<evidence type="ECO:0000313" key="1">
    <source>
        <dbReference type="EMBL" id="WZW97757.1"/>
    </source>
</evidence>
<evidence type="ECO:0000313" key="2">
    <source>
        <dbReference type="Proteomes" id="UP001434337"/>
    </source>
</evidence>
<organism evidence="1 2">
    <name type="scientific">Propioniciclava soli</name>
    <dbReference type="NCBI Taxonomy" id="2775081"/>
    <lineage>
        <taxon>Bacteria</taxon>
        <taxon>Bacillati</taxon>
        <taxon>Actinomycetota</taxon>
        <taxon>Actinomycetes</taxon>
        <taxon>Propionibacteriales</taxon>
        <taxon>Propionibacteriaceae</taxon>
        <taxon>Propioniciclava</taxon>
    </lineage>
</organism>
<gene>
    <name evidence="1" type="ORF">PCC79_12740</name>
</gene>
<keyword evidence="2" id="KW-1185">Reference proteome</keyword>
<protein>
    <submittedName>
        <fullName evidence="1">Uncharacterized protein</fullName>
    </submittedName>
</protein>
<dbReference type="RefSeq" id="WP_232548514.1">
    <property type="nucleotide sequence ID" value="NZ_CP115965.1"/>
</dbReference>
<proteinExistence type="predicted"/>
<dbReference type="EMBL" id="CP115965">
    <property type="protein sequence ID" value="WZW97757.1"/>
    <property type="molecule type" value="Genomic_DNA"/>
</dbReference>
<dbReference type="Proteomes" id="UP001434337">
    <property type="component" value="Chromosome"/>
</dbReference>
<name>A0ABZ3C7F9_9ACTN</name>
<sequence length="54" mass="5949">MSKIATYGDRCRNLRKLIDYFCHLAVGPHAYADIKEDALPTPELDAAPLSNGDT</sequence>
<accession>A0ABZ3C7F9</accession>
<reference evidence="1 2" key="1">
    <citation type="journal article" date="2023" name="Environ Microbiome">
        <title>A coral-associated actinobacterium mitigates coral bleaching under heat stress.</title>
        <authorList>
            <person name="Li J."/>
            <person name="Zou Y."/>
            <person name="Li Q."/>
            <person name="Zhang J."/>
            <person name="Bourne D.G."/>
            <person name="Lyu Y."/>
            <person name="Liu C."/>
            <person name="Zhang S."/>
        </authorList>
    </citation>
    <scope>NUCLEOTIDE SEQUENCE [LARGE SCALE GENOMIC DNA]</scope>
    <source>
        <strain evidence="1 2">SCSIO 13291</strain>
    </source>
</reference>